<dbReference type="PRINTS" id="PR00503">
    <property type="entry name" value="BROMODOMAIN"/>
</dbReference>
<feature type="region of interest" description="Disordered" evidence="11">
    <location>
        <begin position="1205"/>
        <end position="1252"/>
    </location>
</feature>
<dbReference type="InterPro" id="IPR001487">
    <property type="entry name" value="Bromodomain"/>
</dbReference>
<evidence type="ECO:0000313" key="14">
    <source>
        <dbReference type="EMBL" id="CAE4630304.1"/>
    </source>
</evidence>
<evidence type="ECO:0000256" key="10">
    <source>
        <dbReference type="PROSITE-ProRule" id="PRU00035"/>
    </source>
</evidence>
<keyword evidence="5" id="KW-0805">Transcription regulation</keyword>
<dbReference type="InterPro" id="IPR036427">
    <property type="entry name" value="Bromodomain-like_sf"/>
</dbReference>
<dbReference type="GO" id="GO:0005667">
    <property type="term" value="C:transcription regulator complex"/>
    <property type="evidence" value="ECO:0007669"/>
    <property type="project" value="TreeGrafter"/>
</dbReference>
<dbReference type="GO" id="GO:0004402">
    <property type="term" value="F:histone acetyltransferase activity"/>
    <property type="evidence" value="ECO:0007669"/>
    <property type="project" value="InterPro"/>
</dbReference>
<feature type="region of interest" description="Disordered" evidence="11">
    <location>
        <begin position="1028"/>
        <end position="1053"/>
    </location>
</feature>
<dbReference type="SMART" id="SM01250">
    <property type="entry name" value="KAT11"/>
    <property type="match status" value="1"/>
</dbReference>
<comment type="subcellular location">
    <subcellularLocation>
        <location evidence="1">Nucleus</location>
    </subcellularLocation>
</comment>
<organism evidence="14">
    <name type="scientific">Ditylum brightwellii</name>
    <dbReference type="NCBI Taxonomy" id="49249"/>
    <lineage>
        <taxon>Eukaryota</taxon>
        <taxon>Sar</taxon>
        <taxon>Stramenopiles</taxon>
        <taxon>Ochrophyta</taxon>
        <taxon>Bacillariophyta</taxon>
        <taxon>Mediophyceae</taxon>
        <taxon>Lithodesmiophycidae</taxon>
        <taxon>Lithodesmiales</taxon>
        <taxon>Lithodesmiaceae</taxon>
        <taxon>Ditylum</taxon>
    </lineage>
</organism>
<feature type="domain" description="Bromo" evidence="12">
    <location>
        <begin position="222"/>
        <end position="286"/>
    </location>
</feature>
<reference evidence="14" key="1">
    <citation type="submission" date="2021-01" db="EMBL/GenBank/DDBJ databases">
        <authorList>
            <person name="Corre E."/>
            <person name="Pelletier E."/>
            <person name="Niang G."/>
            <person name="Scheremetjew M."/>
            <person name="Finn R."/>
            <person name="Kale V."/>
            <person name="Holt S."/>
            <person name="Cochrane G."/>
            <person name="Meng A."/>
            <person name="Brown T."/>
            <person name="Cohen L."/>
        </authorList>
    </citation>
    <scope>NUCLEOTIDE SEQUENCE</scope>
    <source>
        <strain evidence="14">GSO104</strain>
    </source>
</reference>
<keyword evidence="3" id="KW-0808">Transferase</keyword>
<dbReference type="PROSITE" id="PS51727">
    <property type="entry name" value="CBP_P300_HAT"/>
    <property type="match status" value="1"/>
</dbReference>
<keyword evidence="6 10" id="KW-0103">Bromodomain</keyword>
<accession>A0A7S4S0U4</accession>
<feature type="domain" description="Bromo" evidence="12">
    <location>
        <begin position="880"/>
        <end position="952"/>
    </location>
</feature>
<dbReference type="GO" id="GO:0031490">
    <property type="term" value="F:chromatin DNA binding"/>
    <property type="evidence" value="ECO:0007669"/>
    <property type="project" value="TreeGrafter"/>
</dbReference>
<evidence type="ECO:0000256" key="6">
    <source>
        <dbReference type="ARBA" id="ARBA00023117"/>
    </source>
</evidence>
<dbReference type="GO" id="GO:0005634">
    <property type="term" value="C:nucleus"/>
    <property type="evidence" value="ECO:0007669"/>
    <property type="project" value="UniProtKB-SubCell"/>
</dbReference>
<evidence type="ECO:0000256" key="3">
    <source>
        <dbReference type="ARBA" id="ARBA00022679"/>
    </source>
</evidence>
<dbReference type="PROSITE" id="PS00633">
    <property type="entry name" value="BROMODOMAIN_1"/>
    <property type="match status" value="1"/>
</dbReference>
<evidence type="ECO:0000256" key="2">
    <source>
        <dbReference type="ARBA" id="ARBA00013184"/>
    </source>
</evidence>
<dbReference type="Gene3D" id="1.20.920.10">
    <property type="entry name" value="Bromodomain-like"/>
    <property type="match status" value="2"/>
</dbReference>
<proteinExistence type="predicted"/>
<keyword evidence="8" id="KW-0539">Nucleus</keyword>
<dbReference type="PANTHER" id="PTHR13808">
    <property type="entry name" value="CBP/P300-RELATED"/>
    <property type="match status" value="1"/>
</dbReference>
<dbReference type="GO" id="GO:0000123">
    <property type="term" value="C:histone acetyltransferase complex"/>
    <property type="evidence" value="ECO:0007669"/>
    <property type="project" value="TreeGrafter"/>
</dbReference>
<dbReference type="SUPFAM" id="SSF47370">
    <property type="entry name" value="Bromodomain"/>
    <property type="match status" value="2"/>
</dbReference>
<evidence type="ECO:0000256" key="4">
    <source>
        <dbReference type="ARBA" id="ARBA00022853"/>
    </source>
</evidence>
<protein>
    <recommendedName>
        <fullName evidence="2">histone acetyltransferase</fullName>
        <ecNumber evidence="2">2.3.1.48</ecNumber>
    </recommendedName>
</protein>
<feature type="compositionally biased region" description="Basic residues" evidence="11">
    <location>
        <begin position="1217"/>
        <end position="1227"/>
    </location>
</feature>
<dbReference type="InterPro" id="IPR018359">
    <property type="entry name" value="Bromodomain_CS"/>
</dbReference>
<comment type="catalytic activity">
    <reaction evidence="9">
        <text>L-lysyl-[protein] + acetyl-CoA = N(6)-acetyl-L-lysyl-[protein] + CoA + H(+)</text>
        <dbReference type="Rhea" id="RHEA:45948"/>
        <dbReference type="Rhea" id="RHEA-COMP:9752"/>
        <dbReference type="Rhea" id="RHEA-COMP:10731"/>
        <dbReference type="ChEBI" id="CHEBI:15378"/>
        <dbReference type="ChEBI" id="CHEBI:29969"/>
        <dbReference type="ChEBI" id="CHEBI:57287"/>
        <dbReference type="ChEBI" id="CHEBI:57288"/>
        <dbReference type="ChEBI" id="CHEBI:61930"/>
        <dbReference type="EC" id="2.3.1.48"/>
    </reaction>
</comment>
<dbReference type="PROSITE" id="PS50014">
    <property type="entry name" value="BROMODOMAIN_2"/>
    <property type="match status" value="2"/>
</dbReference>
<evidence type="ECO:0000256" key="7">
    <source>
        <dbReference type="ARBA" id="ARBA00023163"/>
    </source>
</evidence>
<feature type="compositionally biased region" description="Basic and acidic residues" evidence="11">
    <location>
        <begin position="1042"/>
        <end position="1053"/>
    </location>
</feature>
<gene>
    <name evidence="14" type="ORF">DBRI00130_LOCUS27031</name>
</gene>
<evidence type="ECO:0000256" key="8">
    <source>
        <dbReference type="ARBA" id="ARBA00023242"/>
    </source>
</evidence>
<dbReference type="GO" id="GO:0045944">
    <property type="term" value="P:positive regulation of transcription by RNA polymerase II"/>
    <property type="evidence" value="ECO:0007669"/>
    <property type="project" value="TreeGrafter"/>
</dbReference>
<evidence type="ECO:0000259" key="13">
    <source>
        <dbReference type="PROSITE" id="PS51727"/>
    </source>
</evidence>
<name>A0A7S4S0U4_9STRA</name>
<dbReference type="EC" id="2.3.1.48" evidence="2"/>
<dbReference type="EMBL" id="HBNS01034555">
    <property type="protein sequence ID" value="CAE4630304.1"/>
    <property type="molecule type" value="Transcribed_RNA"/>
</dbReference>
<feature type="compositionally biased region" description="Polar residues" evidence="11">
    <location>
        <begin position="1144"/>
        <end position="1167"/>
    </location>
</feature>
<feature type="region of interest" description="Disordered" evidence="11">
    <location>
        <begin position="602"/>
        <end position="631"/>
    </location>
</feature>
<evidence type="ECO:0000256" key="5">
    <source>
        <dbReference type="ARBA" id="ARBA00023015"/>
    </source>
</evidence>
<dbReference type="InterPro" id="IPR013178">
    <property type="entry name" value="Histone_AcTrfase_Rtt109/CBP"/>
</dbReference>
<dbReference type="InterPro" id="IPR031162">
    <property type="entry name" value="CBP_P300_HAT"/>
</dbReference>
<feature type="domain" description="CBP/p300-type HAT" evidence="13">
    <location>
        <begin position="544"/>
        <end position="1363"/>
    </location>
</feature>
<dbReference type="SMART" id="SM00297">
    <property type="entry name" value="BROMO"/>
    <property type="match status" value="2"/>
</dbReference>
<feature type="region of interest" description="Disordered" evidence="11">
    <location>
        <begin position="1116"/>
        <end position="1183"/>
    </location>
</feature>
<dbReference type="GO" id="GO:0003713">
    <property type="term" value="F:transcription coactivator activity"/>
    <property type="evidence" value="ECO:0007669"/>
    <property type="project" value="TreeGrafter"/>
</dbReference>
<dbReference type="Pfam" id="PF00439">
    <property type="entry name" value="Bromodomain"/>
    <property type="match status" value="2"/>
</dbReference>
<evidence type="ECO:0000256" key="1">
    <source>
        <dbReference type="ARBA" id="ARBA00004123"/>
    </source>
</evidence>
<evidence type="ECO:0000259" key="12">
    <source>
        <dbReference type="PROSITE" id="PS50014"/>
    </source>
</evidence>
<keyword evidence="7" id="KW-0804">Transcription</keyword>
<sequence>MTAEIESTMKVSLDTANCSAPIAAALIETESSTPPSQRSNIAGCDHQCRKGYKRPRSPTQKPAPIGQLARLVSREFSSDACDYMLSQERDSLGSNSMEESIDDSLLMPPPPSVTGGDYAVHGNLIRATTPSPVREEQETDDDSCAPSYKIYPSAMQVDTPFNTNQQTTTQHYPLTLHETKNNLHTLLRHHLDSIRLEKSLLPLRPLLSRLMSHPTHNRKGLFNKPVDPDALGLYDYRSIITHPMDLGTVKAKLHSLLYQYSDEAVEDIRLVFKNAMTYNPPANPVHIAAKALLDVFESGYSAIDAANHNALPTARVTLTKTPTTVPSPALQHSLPINEINPHISLQTVPTLAPPQAPHALPVHKTRSVQHSCEACKGMTCPMCLQSCLHLEPAVLICNGPSCAGAKIRRGAQYHASPDGSRCWCHRCYVGLSAILSLEEENCHGVEVTRYKRNLIKRKNDEDIVEEWIKCVACQKMMHKVCAMFYGALTDQSNYVCLLCVEKGVDERSEVDVARSNGASRISFISGKELPMEIPTTTLQSKMIETDAQSLSTDPLASFLERKVRERMIAEGCPSKAEQTVTVRTISDCPKEFRVPEVIRRHFHMKTRPSDSTDKRERGSRSETEVSSGIVPPPEAVPYQSKAIALFQRIDGLDICIFCMYVQEYDKTSYSKNPDQDVIGQNKRVYVAYLDSVEHFRPRKCRTAVYQEMLVAYIAASRARGFESAHIWACPPSRGNSFVFWVHPLCQRTPTRDRLEQWYHQALSRAAAVGIITDIKSLYEVVYDEKDSKGNAAGTEKKSSLFESKGSGAAMCPPLLDGDYWLEEAVLIYQNNLSRYLKAKPSIKSQTSIPPRHNNPNIVTYWTWSKCPTLQVASLLEHRVFTDPLSLPFQRPVNAAALNLHDYHDVITHPMDLGTVHIRCLLGDYETLTDIARDVELVVQNATRYNPPGHIVHNMALDLRKLFFSELNHLAQWWIKIGLKDPLSNEQINLRIDNDEGYCWELYGMLSMKLGERIDISCALKEKYATDCNDQGTPQGARPVETNTRDVRGGDQKEVPCDMTLTHQEISSQSYETASHPISLSTYDTSLEHVQPIDCDNCPPTRDGYISQLLKSSSPCHASLNISPAKRPREEDSSDLSIPKPVSTIECSSQQQAKKRNLGSSLNGTARSPSKLIPPKPDLCRGGPEAVAKRMVGPDTWMLDRKHAHSSCPLTPQANQGSKKKKNGKKKSTNAPKKEDSPPSASPSKGERKESWLGDEVGEVLRRMRRDFYVCDLRPQNTETHVEGTCESPKHGGKDDFESYMEGSTFENKGNIPLREGSFIAPRIADSRHALLEFSQRSHLQFDTLRRAKYSSAILLYQLHNQSRKNPGLVPSCTSCRGDIAGVRWHKTRRVADDRSRTKTPRVGAAKAKAAHHKEWEPQELCAGCYAKIPNQDDFIPLRVSFRRVHPSRVNH</sequence>
<dbReference type="Pfam" id="PF08214">
    <property type="entry name" value="HAT_KAT11"/>
    <property type="match status" value="1"/>
</dbReference>
<evidence type="ECO:0000256" key="9">
    <source>
        <dbReference type="ARBA" id="ARBA00048017"/>
    </source>
</evidence>
<keyword evidence="4" id="KW-0156">Chromatin regulator</keyword>
<dbReference type="InterPro" id="IPR013083">
    <property type="entry name" value="Znf_RING/FYVE/PHD"/>
</dbReference>
<evidence type="ECO:0000256" key="11">
    <source>
        <dbReference type="SAM" id="MobiDB-lite"/>
    </source>
</evidence>
<dbReference type="Gene3D" id="3.30.40.10">
    <property type="entry name" value="Zinc/RING finger domain, C3HC4 (zinc finger)"/>
    <property type="match status" value="1"/>
</dbReference>
<dbReference type="PANTHER" id="PTHR13808:SF1">
    <property type="entry name" value="HISTONE ACETYLTRANSFERASE"/>
    <property type="match status" value="1"/>
</dbReference>
<feature type="compositionally biased region" description="Basic and acidic residues" evidence="11">
    <location>
        <begin position="607"/>
        <end position="623"/>
    </location>
</feature>